<dbReference type="Gene3D" id="1.10.510.10">
    <property type="entry name" value="Transferase(Phosphotransferase) domain 1"/>
    <property type="match status" value="1"/>
</dbReference>
<evidence type="ECO:0000259" key="7">
    <source>
        <dbReference type="PROSITE" id="PS50011"/>
    </source>
</evidence>
<dbReference type="GO" id="GO:0004674">
    <property type="term" value="F:protein serine/threonine kinase activity"/>
    <property type="evidence" value="ECO:0007669"/>
    <property type="project" value="UniProtKB-EC"/>
</dbReference>
<evidence type="ECO:0000256" key="6">
    <source>
        <dbReference type="SAM" id="MobiDB-lite"/>
    </source>
</evidence>
<proteinExistence type="predicted"/>
<dbReference type="PROSITE" id="PS00108">
    <property type="entry name" value="PROTEIN_KINASE_ST"/>
    <property type="match status" value="1"/>
</dbReference>
<dbReference type="EC" id="2.7.11.1" evidence="1"/>
<dbReference type="Pfam" id="PF00069">
    <property type="entry name" value="Pkinase"/>
    <property type="match status" value="1"/>
</dbReference>
<gene>
    <name evidence="8" type="ORF">M436DRAFT_79394</name>
</gene>
<feature type="region of interest" description="Disordered" evidence="6">
    <location>
        <begin position="277"/>
        <end position="299"/>
    </location>
</feature>
<dbReference type="SUPFAM" id="SSF56112">
    <property type="entry name" value="Protein kinase-like (PK-like)"/>
    <property type="match status" value="1"/>
</dbReference>
<dbReference type="Proteomes" id="UP000027730">
    <property type="component" value="Unassembled WGS sequence"/>
</dbReference>
<name>A0A074X2C0_9PEZI</name>
<dbReference type="EMBL" id="KL584704">
    <property type="protein sequence ID" value="KEQ76137.1"/>
    <property type="molecule type" value="Genomic_DNA"/>
</dbReference>
<feature type="compositionally biased region" description="Acidic residues" evidence="6">
    <location>
        <begin position="25"/>
        <end position="49"/>
    </location>
</feature>
<keyword evidence="9" id="KW-1185">Reference proteome</keyword>
<keyword evidence="4 8" id="KW-0418">Kinase</keyword>
<dbReference type="SMART" id="SM00220">
    <property type="entry name" value="S_TKc"/>
    <property type="match status" value="1"/>
</dbReference>
<feature type="compositionally biased region" description="Acidic residues" evidence="6">
    <location>
        <begin position="547"/>
        <end position="583"/>
    </location>
</feature>
<feature type="region of interest" description="Disordered" evidence="6">
    <location>
        <begin position="1"/>
        <end position="66"/>
    </location>
</feature>
<dbReference type="InterPro" id="IPR011009">
    <property type="entry name" value="Kinase-like_dom_sf"/>
</dbReference>
<dbReference type="OrthoDB" id="310217at2759"/>
<dbReference type="RefSeq" id="XP_013430501.1">
    <property type="nucleotide sequence ID" value="XM_013575047.1"/>
</dbReference>
<dbReference type="InterPro" id="IPR050660">
    <property type="entry name" value="NEK_Ser/Thr_kinase"/>
</dbReference>
<dbReference type="HOGENOM" id="CLU_452668_0_0_1"/>
<dbReference type="PANTHER" id="PTHR43671">
    <property type="entry name" value="SERINE/THREONINE-PROTEIN KINASE NEK"/>
    <property type="match status" value="1"/>
</dbReference>
<keyword evidence="3" id="KW-0547">Nucleotide-binding</keyword>
<reference evidence="8 9" key="1">
    <citation type="journal article" date="2014" name="BMC Genomics">
        <title>Genome sequencing of four Aureobasidium pullulans varieties: biotechnological potential, stress tolerance, and description of new species.</title>
        <authorList>
            <person name="Gostin Ar C."/>
            <person name="Ohm R.A."/>
            <person name="Kogej T."/>
            <person name="Sonjak S."/>
            <person name="Turk M."/>
            <person name="Zajc J."/>
            <person name="Zalar P."/>
            <person name="Grube M."/>
            <person name="Sun H."/>
            <person name="Han J."/>
            <person name="Sharma A."/>
            <person name="Chiniquy J."/>
            <person name="Ngan C.Y."/>
            <person name="Lipzen A."/>
            <person name="Barry K."/>
            <person name="Grigoriev I.V."/>
            <person name="Gunde-Cimerman N."/>
        </authorList>
    </citation>
    <scope>NUCLEOTIDE SEQUENCE [LARGE SCALE GENOMIC DNA]</scope>
    <source>
        <strain evidence="8 9">CBS 147.97</strain>
    </source>
</reference>
<evidence type="ECO:0000313" key="9">
    <source>
        <dbReference type="Proteomes" id="UP000027730"/>
    </source>
</evidence>
<dbReference type="GeneID" id="25416420"/>
<dbReference type="PROSITE" id="PS50011">
    <property type="entry name" value="PROTEIN_KINASE_DOM"/>
    <property type="match status" value="1"/>
</dbReference>
<evidence type="ECO:0000256" key="4">
    <source>
        <dbReference type="ARBA" id="ARBA00022777"/>
    </source>
</evidence>
<feature type="region of interest" description="Disordered" evidence="6">
    <location>
        <begin position="526"/>
        <end position="603"/>
    </location>
</feature>
<keyword evidence="2" id="KW-0808">Transferase</keyword>
<organism evidence="8 9">
    <name type="scientific">Aureobasidium namibiae CBS 147.97</name>
    <dbReference type="NCBI Taxonomy" id="1043004"/>
    <lineage>
        <taxon>Eukaryota</taxon>
        <taxon>Fungi</taxon>
        <taxon>Dikarya</taxon>
        <taxon>Ascomycota</taxon>
        <taxon>Pezizomycotina</taxon>
        <taxon>Dothideomycetes</taxon>
        <taxon>Dothideomycetidae</taxon>
        <taxon>Dothideales</taxon>
        <taxon>Saccotheciaceae</taxon>
        <taxon>Aureobasidium</taxon>
    </lineage>
</organism>
<sequence length="603" mass="68063">MAPKRDRESDESAARGAKKPRKDESMDDDDDEEMQDAPPEDEGLDEADDMPTFGAAGGEAVGIPRIELEDLDYRDLPWDLNYDNNGSVHPNYSDKTAKPTQAVPKGPIPVPPESKAPPAPSKAALEIALDSEKRREEAKGIKALFQAVKRLDGGWIGVKGELGSGGQGCARLFVRCDENQKITERIVIKDSWSKTYWDNKDWWEEGRYRCDPRESITHRLLTLPTPNKWERHLVEYISHSVNFTWQTCRTYMEYCEGGDLNGLKRAQKKKYRHVFRQSGADSGSEKGSGSEKDPATVKTSASEVVPEPFVWYYLKQMAIALHRMENIPLKRYMENYVVHQDIKPLNIFMTKPDPQEFPRYPICKIGDFGSARITTPFDENNPGWGDAVTDGFIPPEMDRGVSIWKTSTATNVWQIAQSIVVLMRLEDPESNDYTSLDLDEDEYLDSLADLDSCYSDALRDLLRDMLRADPDTRPTPRDIIKQFYDSETHWKEMATAPSCNEFDLWPQRLHWAPSEKLQINDFFDDIPSLPKEKKPKAKKGGSAGPDSSDDEDSSGDDGGDQDPGDADDEAAEEDYNDYDDDPMEGPSGSSLSSESEYVPSRPR</sequence>
<accession>A0A074X2C0</accession>
<feature type="compositionally biased region" description="Low complexity" evidence="6">
    <location>
        <begin position="278"/>
        <end position="287"/>
    </location>
</feature>
<feature type="compositionally biased region" description="Low complexity" evidence="6">
    <location>
        <begin position="584"/>
        <end position="603"/>
    </location>
</feature>
<protein>
    <recommendedName>
        <fullName evidence="1">non-specific serine/threonine protein kinase</fullName>
        <ecNumber evidence="1">2.7.11.1</ecNumber>
    </recommendedName>
</protein>
<feature type="region of interest" description="Disordered" evidence="6">
    <location>
        <begin position="87"/>
        <end position="120"/>
    </location>
</feature>
<evidence type="ECO:0000256" key="5">
    <source>
        <dbReference type="ARBA" id="ARBA00022840"/>
    </source>
</evidence>
<feature type="compositionally biased region" description="Pro residues" evidence="6">
    <location>
        <begin position="106"/>
        <end position="120"/>
    </location>
</feature>
<dbReference type="AlphaFoldDB" id="A0A074X2C0"/>
<keyword evidence="5" id="KW-0067">ATP-binding</keyword>
<dbReference type="InterPro" id="IPR008271">
    <property type="entry name" value="Ser/Thr_kinase_AS"/>
</dbReference>
<dbReference type="InterPro" id="IPR000719">
    <property type="entry name" value="Prot_kinase_dom"/>
</dbReference>
<dbReference type="GO" id="GO:0005524">
    <property type="term" value="F:ATP binding"/>
    <property type="evidence" value="ECO:0007669"/>
    <property type="project" value="UniProtKB-KW"/>
</dbReference>
<evidence type="ECO:0000256" key="2">
    <source>
        <dbReference type="ARBA" id="ARBA00022679"/>
    </source>
</evidence>
<feature type="domain" description="Protein kinase" evidence="7">
    <location>
        <begin position="156"/>
        <end position="484"/>
    </location>
</feature>
<evidence type="ECO:0000256" key="3">
    <source>
        <dbReference type="ARBA" id="ARBA00022741"/>
    </source>
</evidence>
<dbReference type="PANTHER" id="PTHR43671:SF13">
    <property type="entry name" value="SERINE_THREONINE-PROTEIN KINASE NEK2"/>
    <property type="match status" value="1"/>
</dbReference>
<evidence type="ECO:0000313" key="8">
    <source>
        <dbReference type="EMBL" id="KEQ76137.1"/>
    </source>
</evidence>
<dbReference type="STRING" id="1043004.A0A074X2C0"/>
<evidence type="ECO:0000256" key="1">
    <source>
        <dbReference type="ARBA" id="ARBA00012513"/>
    </source>
</evidence>
<feature type="compositionally biased region" description="Basic and acidic residues" evidence="6">
    <location>
        <begin position="1"/>
        <end position="13"/>
    </location>
</feature>